<dbReference type="InterPro" id="IPR018683">
    <property type="entry name" value="DUF2169"/>
</dbReference>
<evidence type="ECO:0000313" key="4">
    <source>
        <dbReference type="Proteomes" id="UP000198908"/>
    </source>
</evidence>
<dbReference type="PANTHER" id="PTHR47485">
    <property type="entry name" value="THYLAKOID LUMENAL 17.4 KDA PROTEIN, CHLOROPLASTIC"/>
    <property type="match status" value="1"/>
</dbReference>
<dbReference type="PANTHER" id="PTHR47485:SF1">
    <property type="entry name" value="THYLAKOID LUMENAL 17.4 KDA PROTEIN, CHLOROPLASTIC"/>
    <property type="match status" value="1"/>
</dbReference>
<keyword evidence="4" id="KW-1185">Reference proteome</keyword>
<proteinExistence type="predicted"/>
<feature type="domain" description="DUF2169" evidence="2">
    <location>
        <begin position="31"/>
        <end position="305"/>
    </location>
</feature>
<organism evidence="3 4">
    <name type="scientific">Paraburkholderia lycopersici</name>
    <dbReference type="NCBI Taxonomy" id="416944"/>
    <lineage>
        <taxon>Bacteria</taxon>
        <taxon>Pseudomonadati</taxon>
        <taxon>Pseudomonadota</taxon>
        <taxon>Betaproteobacteria</taxon>
        <taxon>Burkholderiales</taxon>
        <taxon>Burkholderiaceae</taxon>
        <taxon>Paraburkholderia</taxon>
    </lineage>
</organism>
<dbReference type="EMBL" id="FMYQ01000026">
    <property type="protein sequence ID" value="SDD81365.1"/>
    <property type="molecule type" value="Genomic_DNA"/>
</dbReference>
<evidence type="ECO:0000313" key="3">
    <source>
        <dbReference type="EMBL" id="SDD81365.1"/>
    </source>
</evidence>
<protein>
    <submittedName>
        <fullName evidence="3">Uncharacterized protein YjbI, contains pentapeptide repeats</fullName>
    </submittedName>
</protein>
<dbReference type="Pfam" id="PF09937">
    <property type="entry name" value="DUF2169"/>
    <property type="match status" value="1"/>
</dbReference>
<dbReference type="Pfam" id="PF00805">
    <property type="entry name" value="Pentapeptide"/>
    <property type="match status" value="5"/>
</dbReference>
<dbReference type="AlphaFoldDB" id="A0A1G6XVC1"/>
<dbReference type="STRING" id="416944.SAMN05421548_12612"/>
<dbReference type="SUPFAM" id="SSF141571">
    <property type="entry name" value="Pentapeptide repeat-like"/>
    <property type="match status" value="2"/>
</dbReference>
<evidence type="ECO:0000259" key="2">
    <source>
        <dbReference type="Pfam" id="PF09937"/>
    </source>
</evidence>
<dbReference type="Proteomes" id="UP000198908">
    <property type="component" value="Unassembled WGS sequence"/>
</dbReference>
<keyword evidence="1" id="KW-0677">Repeat</keyword>
<dbReference type="Gene3D" id="2.160.20.80">
    <property type="entry name" value="E3 ubiquitin-protein ligase SopA"/>
    <property type="match status" value="4"/>
</dbReference>
<gene>
    <name evidence="3" type="ORF">SAMN05421548_12612</name>
</gene>
<sequence length="858" mass="95500">MRVIKPLRLGVLSRPYRWQGEYRLGVSILALSSMGAHPQLRPEPELWELAGAELAASDRIVDLAYSKHYPEFLATGYAYTLSQKDATQCEVSVQVEALRKTLIVSGERHWLEPGDAGAQERRHSPAQPFERIRLDWSTAYGGPACPDNPHGIGAPAEGKPAALLPHVEMPHDRITAPDQTIAAAGFGPLGLQWPRRMRLAGECHDAAWLQQHFPGFATDFDPRFFNMAAEGQVWLDRTAIPPGASYAIQNMHPAHRRLEGRLPAWQARCFINRQSGPDEVFEEIAMRHTTVWFFPHLEQMILVYHGTAAITEDDAHDVRSLMPALEPAAAARPPAHYRKVWLQREDRQTGALHAFEEHDLLPGDAIGPWIDTESPAAQASALQTHMAGRRQRIEEENRRHLAGHGANVIDLNTTADDALPIEPVRLADLPAYAKTLEARAAQAKHDAETQLRDRGHDPECFAATAARASGPENLHRMREQLRHQAGAHPDQVTPEQLEASEQALHDMYLHALESQAIPPRLDAETMNGLRREIEARLAGERNFDGMDLTGADLSGLDLRRASFRRTLFENANLRNCRFDGSDLREAVLARTELVDASLRDTRLDQATLFRSDCSRADFSRATLIGTRLGEALLDNSRFAGSRLENLTLNKTFLLQCDFSHAKLGQLVFDETLLRRCTFNESWLHKTLFNHCVLDKIDFTSAQISRCSWVQCRIGADFAQSRIQLSAFTSNTVFEGASFGNADLHKCNFRASTLDGCSFARARLDGCDFSEASLREADLSVANASQSNFTRSDLSAASLQHAKLIGATLKQAKLNASDFRGANLFRADIAQTETDDATCWEGAYTTQMKTVPTLRRMAS</sequence>
<dbReference type="RefSeq" id="WP_176929182.1">
    <property type="nucleotide sequence ID" value="NZ_FMYQ01000026.1"/>
</dbReference>
<evidence type="ECO:0000256" key="1">
    <source>
        <dbReference type="ARBA" id="ARBA00022737"/>
    </source>
</evidence>
<dbReference type="InterPro" id="IPR001646">
    <property type="entry name" value="5peptide_repeat"/>
</dbReference>
<reference evidence="4" key="1">
    <citation type="submission" date="2016-09" db="EMBL/GenBank/DDBJ databases">
        <authorList>
            <person name="Varghese N."/>
            <person name="Submissions S."/>
        </authorList>
    </citation>
    <scope>NUCLEOTIDE SEQUENCE [LARGE SCALE GENOMIC DNA]</scope>
    <source>
        <strain evidence="4">TNe-862</strain>
    </source>
</reference>
<accession>A0A1G6XVC1</accession>
<name>A0A1G6XVC1_9BURK</name>